<reference evidence="1" key="1">
    <citation type="submission" date="2021-12" db="EMBL/GenBank/DDBJ databases">
        <authorList>
            <person name="Martin H S."/>
        </authorList>
    </citation>
    <scope>NUCLEOTIDE SEQUENCE</scope>
</reference>
<sequence>MEVIRRRKKSSPRELFNFKPQVRISEPVSGFEPLDLISEGEESSRRRTPVLSLVKVAAAGLFEQLMNGSPETVCLPRRDAPSSPRLAFSYAWLCGVPKNPPSVVCLLPQCRIGLSSANGENFK</sequence>
<gene>
    <name evidence="1" type="ORF">BINO364_LOCUS7764</name>
</gene>
<protein>
    <submittedName>
        <fullName evidence="1">Uncharacterized protein</fullName>
    </submittedName>
</protein>
<dbReference type="Proteomes" id="UP000838878">
    <property type="component" value="Chromosome 2"/>
</dbReference>
<keyword evidence="2" id="KW-1185">Reference proteome</keyword>
<evidence type="ECO:0000313" key="2">
    <source>
        <dbReference type="Proteomes" id="UP000838878"/>
    </source>
</evidence>
<dbReference type="OrthoDB" id="10569717at2759"/>
<feature type="non-terminal residue" evidence="1">
    <location>
        <position position="123"/>
    </location>
</feature>
<accession>A0A8J9UJY1</accession>
<name>A0A8J9UJY1_9NEOP</name>
<dbReference type="EMBL" id="OV170222">
    <property type="protein sequence ID" value="CAH0721701.1"/>
    <property type="molecule type" value="Genomic_DNA"/>
</dbReference>
<evidence type="ECO:0000313" key="1">
    <source>
        <dbReference type="EMBL" id="CAH0721701.1"/>
    </source>
</evidence>
<dbReference type="AlphaFoldDB" id="A0A8J9UJY1"/>
<proteinExistence type="predicted"/>
<organism evidence="1 2">
    <name type="scientific">Brenthis ino</name>
    <name type="common">lesser marbled fritillary</name>
    <dbReference type="NCBI Taxonomy" id="405034"/>
    <lineage>
        <taxon>Eukaryota</taxon>
        <taxon>Metazoa</taxon>
        <taxon>Ecdysozoa</taxon>
        <taxon>Arthropoda</taxon>
        <taxon>Hexapoda</taxon>
        <taxon>Insecta</taxon>
        <taxon>Pterygota</taxon>
        <taxon>Neoptera</taxon>
        <taxon>Endopterygota</taxon>
        <taxon>Lepidoptera</taxon>
        <taxon>Glossata</taxon>
        <taxon>Ditrysia</taxon>
        <taxon>Papilionoidea</taxon>
        <taxon>Nymphalidae</taxon>
        <taxon>Heliconiinae</taxon>
        <taxon>Argynnini</taxon>
        <taxon>Brenthis</taxon>
    </lineage>
</organism>